<evidence type="ECO:0000256" key="2">
    <source>
        <dbReference type="ARBA" id="ARBA00022679"/>
    </source>
</evidence>
<keyword evidence="5" id="KW-1185">Reference proteome</keyword>
<dbReference type="InterPro" id="IPR053376">
    <property type="entry name" value="Serine_acetyltransferase"/>
</dbReference>
<dbReference type="CDD" id="cd03354">
    <property type="entry name" value="LbH_SAT"/>
    <property type="match status" value="1"/>
</dbReference>
<reference evidence="5" key="1">
    <citation type="journal article" date="2019" name="Int. J. Syst. Evol. Microbiol.">
        <title>The Global Catalogue of Microorganisms (GCM) 10K type strain sequencing project: providing services to taxonomists for standard genome sequencing and annotation.</title>
        <authorList>
            <consortium name="The Broad Institute Genomics Platform"/>
            <consortium name="The Broad Institute Genome Sequencing Center for Infectious Disease"/>
            <person name="Wu L."/>
            <person name="Ma J."/>
        </authorList>
    </citation>
    <scope>NUCLEOTIDE SEQUENCE [LARGE SCALE GENOMIC DNA]</scope>
    <source>
        <strain evidence="5">KCTC 52644</strain>
    </source>
</reference>
<evidence type="ECO:0000313" key="5">
    <source>
        <dbReference type="Proteomes" id="UP001597549"/>
    </source>
</evidence>
<dbReference type="Gene3D" id="1.10.3130.10">
    <property type="entry name" value="serine acetyltransferase, domain 1"/>
    <property type="match status" value="1"/>
</dbReference>
<gene>
    <name evidence="4" type="primary">epsC</name>
    <name evidence="4" type="ORF">ACFSX9_05610</name>
</gene>
<evidence type="ECO:0000313" key="4">
    <source>
        <dbReference type="EMBL" id="MFD2908207.1"/>
    </source>
</evidence>
<organism evidence="4 5">
    <name type="scientific">Flavobacterium ardleyense</name>
    <dbReference type="NCBI Taxonomy" id="2038737"/>
    <lineage>
        <taxon>Bacteria</taxon>
        <taxon>Pseudomonadati</taxon>
        <taxon>Bacteroidota</taxon>
        <taxon>Flavobacteriia</taxon>
        <taxon>Flavobacteriales</taxon>
        <taxon>Flavobacteriaceae</taxon>
        <taxon>Flavobacterium</taxon>
    </lineage>
</organism>
<proteinExistence type="predicted"/>
<name>A0ABW5Z8U2_9FLAO</name>
<dbReference type="InterPro" id="IPR042122">
    <property type="entry name" value="Ser_AcTrfase_N_sf"/>
</dbReference>
<keyword evidence="1" id="KW-0028">Amino-acid biosynthesis</keyword>
<evidence type="ECO:0000256" key="3">
    <source>
        <dbReference type="ARBA" id="ARBA00023315"/>
    </source>
</evidence>
<protein>
    <submittedName>
        <fullName evidence="4">Serine O-acetyltransferase EpsC</fullName>
    </submittedName>
</protein>
<keyword evidence="2" id="KW-0808">Transferase</keyword>
<dbReference type="Gene3D" id="2.160.10.10">
    <property type="entry name" value="Hexapeptide repeat proteins"/>
    <property type="match status" value="1"/>
</dbReference>
<comment type="caution">
    <text evidence="4">The sequence shown here is derived from an EMBL/GenBank/DDBJ whole genome shotgun (WGS) entry which is preliminary data.</text>
</comment>
<dbReference type="PANTHER" id="PTHR42811">
    <property type="entry name" value="SERINE ACETYLTRANSFERASE"/>
    <property type="match status" value="1"/>
</dbReference>
<dbReference type="InterPro" id="IPR045304">
    <property type="entry name" value="LbH_SAT"/>
</dbReference>
<keyword evidence="3" id="KW-0012">Acyltransferase</keyword>
<dbReference type="InterPro" id="IPR011004">
    <property type="entry name" value="Trimer_LpxA-like_sf"/>
</dbReference>
<dbReference type="SUPFAM" id="SSF51161">
    <property type="entry name" value="Trimeric LpxA-like enzymes"/>
    <property type="match status" value="1"/>
</dbReference>
<evidence type="ECO:0000256" key="1">
    <source>
        <dbReference type="ARBA" id="ARBA00022605"/>
    </source>
</evidence>
<dbReference type="Proteomes" id="UP001597549">
    <property type="component" value="Unassembled WGS sequence"/>
</dbReference>
<dbReference type="NCBIfam" id="NF041874">
    <property type="entry name" value="EPS_EpsC"/>
    <property type="match status" value="1"/>
</dbReference>
<dbReference type="EMBL" id="JBHUOL010000011">
    <property type="protein sequence ID" value="MFD2908207.1"/>
    <property type="molecule type" value="Genomic_DNA"/>
</dbReference>
<accession>A0ABW5Z8U2</accession>
<dbReference type="RefSeq" id="WP_379805510.1">
    <property type="nucleotide sequence ID" value="NZ_JBHUOL010000011.1"/>
</dbReference>
<sequence>MNTMKSKNAISQVLFNRNRLDKGAPLIKAKVEIWIEDLFSWLFYGHGQCESIELFEQKEQKLNSDLQFFITQVGIENDLELANSFFEDLLAIYNDLLADLDAILEFDPAAKSKDEVMLAYPGFFAITVYRIANNLWNKKIAILPRVISEYAHGKTGVDIHPGATIGKRFFIDHGTGIVIGETAIIGDEVKIYQGVTLGALSVSKDKAEVKRHPTIENNVIIYANATILGGNTVIGRDSVIGGNVWLTDSIPAQTLVYHKSEISVRSKNNFPEPINFSI</sequence>